<reference evidence="1" key="1">
    <citation type="submission" date="2022-05" db="EMBL/GenBank/DDBJ databases">
        <authorList>
            <person name="Sun H.-N."/>
        </authorList>
    </citation>
    <scope>NUCLEOTIDE SEQUENCE</scope>
    <source>
        <strain evidence="1">HB14</strain>
    </source>
</reference>
<dbReference type="EMBL" id="JAMFTH010000008">
    <property type="protein sequence ID" value="MCP8900982.1"/>
    <property type="molecule type" value="Genomic_DNA"/>
</dbReference>
<dbReference type="SUPFAM" id="SSF53850">
    <property type="entry name" value="Periplasmic binding protein-like II"/>
    <property type="match status" value="1"/>
</dbReference>
<dbReference type="Proteomes" id="UP001139319">
    <property type="component" value="Unassembled WGS sequence"/>
</dbReference>
<evidence type="ECO:0000313" key="2">
    <source>
        <dbReference type="Proteomes" id="UP001139319"/>
    </source>
</evidence>
<protein>
    <submittedName>
        <fullName evidence="1">Transporter substrate-binding domain-containing protein</fullName>
    </submittedName>
</protein>
<dbReference type="AlphaFoldDB" id="A0A9X2I7R2"/>
<dbReference type="RefSeq" id="WP_253969266.1">
    <property type="nucleotide sequence ID" value="NZ_JAMFTH010000008.1"/>
</dbReference>
<name>A0A9X2I7R2_9GAMM</name>
<gene>
    <name evidence="1" type="ORF">M6D89_16885</name>
</gene>
<keyword evidence="2" id="KW-1185">Reference proteome</keyword>
<evidence type="ECO:0000313" key="1">
    <source>
        <dbReference type="EMBL" id="MCP8900982.1"/>
    </source>
</evidence>
<proteinExistence type="predicted"/>
<organism evidence="1 2">
    <name type="scientific">Gilvimarinus xylanilyticus</name>
    <dbReference type="NCBI Taxonomy" id="2944139"/>
    <lineage>
        <taxon>Bacteria</taxon>
        <taxon>Pseudomonadati</taxon>
        <taxon>Pseudomonadota</taxon>
        <taxon>Gammaproteobacteria</taxon>
        <taxon>Cellvibrionales</taxon>
        <taxon>Cellvibrionaceae</taxon>
        <taxon>Gilvimarinus</taxon>
    </lineage>
</organism>
<reference evidence="1" key="2">
    <citation type="submission" date="2023-01" db="EMBL/GenBank/DDBJ databases">
        <title>Gilvimarinus xylanilyticus HB14 isolated from Caulerpa lentillifera aquaculture base in Hainan, China.</title>
        <authorList>
            <person name="Zhang Y.-J."/>
        </authorList>
    </citation>
    <scope>NUCLEOTIDE SEQUENCE</scope>
    <source>
        <strain evidence="1">HB14</strain>
    </source>
</reference>
<accession>A0A9X2I7R2</accession>
<comment type="caution">
    <text evidence="1">The sequence shown here is derived from an EMBL/GenBank/DDBJ whole genome shotgun (WGS) entry which is preliminary data.</text>
</comment>
<sequence>MLHLRSAVVGVILFTLAAGGMCDVEPSANESIPVRYPEYVGDDPVFSRLTEYFADLLDLALSKTGRHYTLVPIEGQAVTDRRAMRNLDSGVYDVNFMHTNPDRERTLRPVYFPMFKGLAGWRLLLVREADASRFGRDLMPSEFKRLRAGLGHDWPDVRYMKANGYEVVTSVSRDSLVNMLMGNRVDYVSRSVIEVWDEMAHYRQMPLKVACCVAIHYPSAFYMFTARKNEALAELLSEGLHAAFEDGSFDRLFLRYYGEAIERSRLSERRIYPLHNPDLSDSTPLEQSGLWFQP</sequence>